<dbReference type="GO" id="GO:0044718">
    <property type="term" value="P:siderophore transmembrane transport"/>
    <property type="evidence" value="ECO:0007669"/>
    <property type="project" value="TreeGrafter"/>
</dbReference>
<accession>A0A1E5SZ08</accession>
<dbReference type="STRING" id="1563681.BFP71_12845"/>
<keyword evidence="7 10" id="KW-0472">Membrane</keyword>
<evidence type="ECO:0000259" key="13">
    <source>
        <dbReference type="Pfam" id="PF07715"/>
    </source>
</evidence>
<dbReference type="PANTHER" id="PTHR30069">
    <property type="entry name" value="TONB-DEPENDENT OUTER MEMBRANE RECEPTOR"/>
    <property type="match status" value="1"/>
</dbReference>
<evidence type="ECO:0000256" key="2">
    <source>
        <dbReference type="ARBA" id="ARBA00022448"/>
    </source>
</evidence>
<keyword evidence="4 10" id="KW-0812">Transmembrane</keyword>
<evidence type="ECO:0000259" key="12">
    <source>
        <dbReference type="Pfam" id="PF00593"/>
    </source>
</evidence>
<gene>
    <name evidence="14" type="ORF">BFP71_12845</name>
</gene>
<evidence type="ECO:0000256" key="7">
    <source>
        <dbReference type="ARBA" id="ARBA00023136"/>
    </source>
</evidence>
<dbReference type="InterPro" id="IPR036942">
    <property type="entry name" value="Beta-barrel_TonB_sf"/>
</dbReference>
<dbReference type="Gene3D" id="2.170.130.10">
    <property type="entry name" value="TonB-dependent receptor, plug domain"/>
    <property type="match status" value="1"/>
</dbReference>
<evidence type="ECO:0000256" key="1">
    <source>
        <dbReference type="ARBA" id="ARBA00004571"/>
    </source>
</evidence>
<dbReference type="Gene3D" id="3.55.50.30">
    <property type="match status" value="1"/>
</dbReference>
<dbReference type="GO" id="GO:0015344">
    <property type="term" value="F:siderophore uptake transmembrane transporter activity"/>
    <property type="evidence" value="ECO:0007669"/>
    <property type="project" value="TreeGrafter"/>
</dbReference>
<dbReference type="GO" id="GO:0009279">
    <property type="term" value="C:cell outer membrane"/>
    <property type="evidence" value="ECO:0007669"/>
    <property type="project" value="UniProtKB-SubCell"/>
</dbReference>
<dbReference type="Gene3D" id="2.40.170.20">
    <property type="entry name" value="TonB-dependent receptor, beta-barrel domain"/>
    <property type="match status" value="1"/>
</dbReference>
<keyword evidence="5" id="KW-0732">Signal</keyword>
<evidence type="ECO:0000256" key="5">
    <source>
        <dbReference type="ARBA" id="ARBA00022729"/>
    </source>
</evidence>
<dbReference type="Proteomes" id="UP000095552">
    <property type="component" value="Unassembled WGS sequence"/>
</dbReference>
<keyword evidence="6 11" id="KW-0798">TonB box</keyword>
<dbReference type="PANTHER" id="PTHR30069:SF29">
    <property type="entry name" value="HEMOGLOBIN AND HEMOGLOBIN-HAPTOGLOBIN-BINDING PROTEIN 1-RELATED"/>
    <property type="match status" value="1"/>
</dbReference>
<evidence type="ECO:0000256" key="9">
    <source>
        <dbReference type="ARBA" id="ARBA00023237"/>
    </source>
</evidence>
<dbReference type="Pfam" id="PF07715">
    <property type="entry name" value="Plug"/>
    <property type="match status" value="1"/>
</dbReference>
<evidence type="ECO:0000256" key="3">
    <source>
        <dbReference type="ARBA" id="ARBA00022452"/>
    </source>
</evidence>
<keyword evidence="15" id="KW-1185">Reference proteome</keyword>
<reference evidence="14 15" key="1">
    <citation type="submission" date="2016-08" db="EMBL/GenBank/DDBJ databases">
        <title>Draft genome of Fabibacter sp. strain SK-8.</title>
        <authorList>
            <person name="Wong S.-K."/>
            <person name="Hamasaki K."/>
            <person name="Yoshizawa S."/>
        </authorList>
    </citation>
    <scope>NUCLEOTIDE SEQUENCE [LARGE SCALE GENOMIC DNA]</scope>
    <source>
        <strain evidence="14 15">SK-8</strain>
    </source>
</reference>
<evidence type="ECO:0000256" key="8">
    <source>
        <dbReference type="ARBA" id="ARBA00023170"/>
    </source>
</evidence>
<comment type="subcellular location">
    <subcellularLocation>
        <location evidence="1 10">Cell outer membrane</location>
        <topology evidence="1 10">Multi-pass membrane protein</topology>
    </subcellularLocation>
</comment>
<feature type="domain" description="TonB-dependent receptor plug" evidence="13">
    <location>
        <begin position="215"/>
        <end position="297"/>
    </location>
</feature>
<sequence length="848" mass="94954">MASKTRLIVIFLVVFGFSFLPLRTHAQSEKPLTGVLKSLETKHGVVFSFNPKLIATLKVSLADRDQTLEAVLEAISAALPLKFERSGEKGVLVIPVRSTLTFTVHDADGEIPLDLVYVQVNSEQPKYLLRKEGTFQLGQTFPADSLMINSSFYQSYKTTVAQVAAMGGKVKLTSDTTDLGDVMVLSYLTNGVNSVLGDHRIEVDMSQLSLIAGETDGDIFQVLQAIPGIRSPNGKPGSLNLRGAPFDQNLLLFDNIPIYHSGHFFGTFSPYNPAIVDKVSVYRGGLPVDRGGRVGGVIDIRSMAQVPDSLSGGLMLNTVSTGFEIKAPIVKNKLALMLSARSKLPGDNLPPKLDAYYDLNFQGSRIATTSLQGPLDLRNLNVGFSDLNGKLLFEPNANHSFNLSFLNIDNDFGYDLVTTNRSVVETETNTLDNWGLTFEWKGQLSDRLKVRSRYTSSSFRLNETRNEFQQGRPTPSSIQFVKNGIDDRRADVSLNYKVNASTDIDLGYEYSHHEVTFNDRIEGDDPQEIDKRNGSGDINSVYFSLNNQFNQKLIVNAGLRMNYFSMDNQQFLAPRIFLTYLVSKSFFLKGSASGSYQYVRQNFADDFDDFRIENQFWTLADENVPALTGTLYMLGGLVDHGSWLFDLELYSKEVQNVLRPSGNGIENSLGDLYVTGLDLLVKKRWSGLETWVSYSLSHAEESFVTERNPPGQREPNRLRQDAFFDQRHVLSVKMIAPINRWNLSISWSLMSGLPVYLADSDDIRDDQEFRDYNVRFSGNFPVQHQLDLSASYRFTKPSAKWKGVLGVSILNLYDRQNIINAFQENVDVFNPIRYGIGLTPNVQLRVSF</sequence>
<keyword evidence="3 10" id="KW-1134">Transmembrane beta strand</keyword>
<comment type="similarity">
    <text evidence="10 11">Belongs to the TonB-dependent receptor family.</text>
</comment>
<evidence type="ECO:0000256" key="10">
    <source>
        <dbReference type="PROSITE-ProRule" id="PRU01360"/>
    </source>
</evidence>
<evidence type="ECO:0000256" key="6">
    <source>
        <dbReference type="ARBA" id="ARBA00023077"/>
    </source>
</evidence>
<dbReference type="PROSITE" id="PS52016">
    <property type="entry name" value="TONB_DEPENDENT_REC_3"/>
    <property type="match status" value="1"/>
</dbReference>
<evidence type="ECO:0000313" key="14">
    <source>
        <dbReference type="EMBL" id="OEK04364.1"/>
    </source>
</evidence>
<evidence type="ECO:0000256" key="11">
    <source>
        <dbReference type="RuleBase" id="RU003357"/>
    </source>
</evidence>
<protein>
    <recommendedName>
        <fullName evidence="16">TonB-dependent receptor plug domain-containing protein</fullName>
    </recommendedName>
</protein>
<evidence type="ECO:0000313" key="15">
    <source>
        <dbReference type="Proteomes" id="UP000095552"/>
    </source>
</evidence>
<keyword evidence="2 10" id="KW-0813">Transport</keyword>
<dbReference type="AlphaFoldDB" id="A0A1E5SZ08"/>
<feature type="domain" description="TonB-dependent receptor-like beta-barrel" evidence="12">
    <location>
        <begin position="378"/>
        <end position="812"/>
    </location>
</feature>
<evidence type="ECO:0000256" key="4">
    <source>
        <dbReference type="ARBA" id="ARBA00022692"/>
    </source>
</evidence>
<dbReference type="EMBL" id="MDGQ01000005">
    <property type="protein sequence ID" value="OEK04364.1"/>
    <property type="molecule type" value="Genomic_DNA"/>
</dbReference>
<dbReference type="InterPro" id="IPR000531">
    <property type="entry name" value="Beta-barrel_TonB"/>
</dbReference>
<dbReference type="InterPro" id="IPR012910">
    <property type="entry name" value="Plug_dom"/>
</dbReference>
<dbReference type="InterPro" id="IPR037066">
    <property type="entry name" value="Plug_dom_sf"/>
</dbReference>
<evidence type="ECO:0008006" key="16">
    <source>
        <dbReference type="Google" id="ProtNLM"/>
    </source>
</evidence>
<organism evidence="14 15">
    <name type="scientific">Roseivirga misakiensis</name>
    <dbReference type="NCBI Taxonomy" id="1563681"/>
    <lineage>
        <taxon>Bacteria</taxon>
        <taxon>Pseudomonadati</taxon>
        <taxon>Bacteroidota</taxon>
        <taxon>Cytophagia</taxon>
        <taxon>Cytophagales</taxon>
        <taxon>Roseivirgaceae</taxon>
        <taxon>Roseivirga</taxon>
    </lineage>
</organism>
<keyword evidence="9 10" id="KW-0998">Cell outer membrane</keyword>
<comment type="caution">
    <text evidence="14">The sequence shown here is derived from an EMBL/GenBank/DDBJ whole genome shotgun (WGS) entry which is preliminary data.</text>
</comment>
<keyword evidence="8" id="KW-0675">Receptor</keyword>
<name>A0A1E5SZ08_9BACT</name>
<dbReference type="SUPFAM" id="SSF56935">
    <property type="entry name" value="Porins"/>
    <property type="match status" value="1"/>
</dbReference>
<proteinExistence type="inferred from homology"/>
<dbReference type="InterPro" id="IPR039426">
    <property type="entry name" value="TonB-dep_rcpt-like"/>
</dbReference>
<dbReference type="Pfam" id="PF00593">
    <property type="entry name" value="TonB_dep_Rec_b-barrel"/>
    <property type="match status" value="1"/>
</dbReference>